<keyword evidence="4" id="KW-1185">Reference proteome</keyword>
<dbReference type="STRING" id="1160509.A0A3N4I703"/>
<evidence type="ECO:0000313" key="4">
    <source>
        <dbReference type="Proteomes" id="UP000275078"/>
    </source>
</evidence>
<dbReference type="CDD" id="cd01830">
    <property type="entry name" value="XynE_like"/>
    <property type="match status" value="1"/>
</dbReference>
<reference evidence="3 4" key="1">
    <citation type="journal article" date="2018" name="Nat. Ecol. Evol.">
        <title>Pezizomycetes genomes reveal the molecular basis of ectomycorrhizal truffle lifestyle.</title>
        <authorList>
            <person name="Murat C."/>
            <person name="Payen T."/>
            <person name="Noel B."/>
            <person name="Kuo A."/>
            <person name="Morin E."/>
            <person name="Chen J."/>
            <person name="Kohler A."/>
            <person name="Krizsan K."/>
            <person name="Balestrini R."/>
            <person name="Da Silva C."/>
            <person name="Montanini B."/>
            <person name="Hainaut M."/>
            <person name="Levati E."/>
            <person name="Barry K.W."/>
            <person name="Belfiori B."/>
            <person name="Cichocki N."/>
            <person name="Clum A."/>
            <person name="Dockter R.B."/>
            <person name="Fauchery L."/>
            <person name="Guy J."/>
            <person name="Iotti M."/>
            <person name="Le Tacon F."/>
            <person name="Lindquist E.A."/>
            <person name="Lipzen A."/>
            <person name="Malagnac F."/>
            <person name="Mello A."/>
            <person name="Molinier V."/>
            <person name="Miyauchi S."/>
            <person name="Poulain J."/>
            <person name="Riccioni C."/>
            <person name="Rubini A."/>
            <person name="Sitrit Y."/>
            <person name="Splivallo R."/>
            <person name="Traeger S."/>
            <person name="Wang M."/>
            <person name="Zifcakova L."/>
            <person name="Wipf D."/>
            <person name="Zambonelli A."/>
            <person name="Paolocci F."/>
            <person name="Nowrousian M."/>
            <person name="Ottonello S."/>
            <person name="Baldrian P."/>
            <person name="Spatafora J.W."/>
            <person name="Henrissat B."/>
            <person name="Nagy L.G."/>
            <person name="Aury J.M."/>
            <person name="Wincker P."/>
            <person name="Grigoriev I.V."/>
            <person name="Bonfante P."/>
            <person name="Martin F.M."/>
        </authorList>
    </citation>
    <scope>NUCLEOTIDE SEQUENCE [LARGE SCALE GENOMIC DNA]</scope>
    <source>
        <strain evidence="3 4">RN42</strain>
    </source>
</reference>
<dbReference type="EMBL" id="ML119676">
    <property type="protein sequence ID" value="RPA81865.1"/>
    <property type="molecule type" value="Genomic_DNA"/>
</dbReference>
<dbReference type="InterPro" id="IPR036514">
    <property type="entry name" value="SGNH_hydro_sf"/>
</dbReference>
<protein>
    <submittedName>
        <fullName evidence="3">Lipolytic enzyme</fullName>
    </submittedName>
</protein>
<name>A0A3N4I703_ASCIM</name>
<dbReference type="SUPFAM" id="SSF52266">
    <property type="entry name" value="SGNH hydrolase"/>
    <property type="match status" value="1"/>
</dbReference>
<gene>
    <name evidence="3" type="ORF">BJ508DRAFT_414578</name>
</gene>
<dbReference type="Pfam" id="PF13472">
    <property type="entry name" value="Lipase_GDSL_2"/>
    <property type="match status" value="1"/>
</dbReference>
<dbReference type="InterPro" id="IPR053140">
    <property type="entry name" value="GDSL_Rv0518-like"/>
</dbReference>
<evidence type="ECO:0000259" key="2">
    <source>
        <dbReference type="Pfam" id="PF13472"/>
    </source>
</evidence>
<dbReference type="Gene3D" id="3.40.50.1110">
    <property type="entry name" value="SGNH hydrolase"/>
    <property type="match status" value="1"/>
</dbReference>
<organism evidence="3 4">
    <name type="scientific">Ascobolus immersus RN42</name>
    <dbReference type="NCBI Taxonomy" id="1160509"/>
    <lineage>
        <taxon>Eukaryota</taxon>
        <taxon>Fungi</taxon>
        <taxon>Dikarya</taxon>
        <taxon>Ascomycota</taxon>
        <taxon>Pezizomycotina</taxon>
        <taxon>Pezizomycetes</taxon>
        <taxon>Pezizales</taxon>
        <taxon>Ascobolaceae</taxon>
        <taxon>Ascobolus</taxon>
    </lineage>
</organism>
<dbReference type="InterPro" id="IPR013830">
    <property type="entry name" value="SGNH_hydro"/>
</dbReference>
<feature type="chain" id="PRO_5018065175" evidence="1">
    <location>
        <begin position="26"/>
        <end position="441"/>
    </location>
</feature>
<dbReference type="OrthoDB" id="10071171at2759"/>
<keyword evidence="1" id="KW-0732">Signal</keyword>
<evidence type="ECO:0000256" key="1">
    <source>
        <dbReference type="SAM" id="SignalP"/>
    </source>
</evidence>
<evidence type="ECO:0000313" key="3">
    <source>
        <dbReference type="EMBL" id="RPA81865.1"/>
    </source>
</evidence>
<proteinExistence type="predicted"/>
<feature type="domain" description="SGNH hydrolase-type esterase" evidence="2">
    <location>
        <begin position="229"/>
        <end position="419"/>
    </location>
</feature>
<dbReference type="PANTHER" id="PTHR43784">
    <property type="entry name" value="GDSL-LIKE LIPASE/ACYLHYDROLASE, PUTATIVE (AFU_ORTHOLOGUE AFUA_2G00820)-RELATED"/>
    <property type="match status" value="1"/>
</dbReference>
<dbReference type="AlphaFoldDB" id="A0A3N4I703"/>
<dbReference type="Proteomes" id="UP000275078">
    <property type="component" value="Unassembled WGS sequence"/>
</dbReference>
<dbReference type="PANTHER" id="PTHR43784:SF3">
    <property type="entry name" value="GDSL FAMILY LIPASE"/>
    <property type="match status" value="1"/>
</dbReference>
<accession>A0A3N4I703</accession>
<sequence length="441" mass="47405">MFGRGILPLIVALFAILGLTISVQAAPAPHSKRWFWKRPANHWVDTWASMPQIVEPHNLPNAPFNVSGMVFGDSTIRQTVHLALGGNKLRVRISNSYGNTPLPITAASIALPKDGAAGVSTILPSSSRSLTFSGSSSITIPPGAVALSDPITYSVKPDSNLAITLYTPGQPSNIVTGHPGSRTTSWWTNGNQVSSSTLSGPTLASAAHWYFISSVEVYTTTTNAAFVIVGDSITDGRGSTNDKNDRWPNLLFSRLQSSPSTRSISVINQAAGGNRVLADGLGPSAFSRIDRDVLAHSGVRYAMIYEGVNDIGSAPDTHEAQTAIVAQLIQAYSQIVATLHAQNIPVFGATITPFLGETVGTYSGIHREAAREKINRWIRESGVFDEVVDFDKAVRDPDTGYLKPEYDTGDHLHLNVKGFHALAAAFPQKVFRKWEDGYQGL</sequence>
<feature type="signal peptide" evidence="1">
    <location>
        <begin position="1"/>
        <end position="25"/>
    </location>
</feature>